<dbReference type="InterPro" id="IPR026587">
    <property type="entry name" value="Sirtuin_class_II"/>
</dbReference>
<dbReference type="EC" id="2.3.1.-" evidence="5"/>
<evidence type="ECO:0000256" key="3">
    <source>
        <dbReference type="ARBA" id="ARBA00022833"/>
    </source>
</evidence>
<proteinExistence type="inferred from homology"/>
<feature type="binding site" evidence="5 6">
    <location>
        <position position="192"/>
    </location>
    <ligand>
        <name>Zn(2+)</name>
        <dbReference type="ChEBI" id="CHEBI:29105"/>
    </ligand>
</feature>
<dbReference type="SUPFAM" id="SSF52467">
    <property type="entry name" value="DHS-like NAD/FAD-binding domain"/>
    <property type="match status" value="1"/>
</dbReference>
<dbReference type="Gene3D" id="3.40.50.1220">
    <property type="entry name" value="TPP-binding domain"/>
    <property type="match status" value="1"/>
</dbReference>
<comment type="function">
    <text evidence="5">NAD-dependent protein deacylase. Catalyzes the NAD-dependent hydrolysis of acyl groups from lysine residues.</text>
</comment>
<feature type="binding site" evidence="5">
    <location>
        <begin position="259"/>
        <end position="261"/>
    </location>
    <ligand>
        <name>NAD(+)</name>
        <dbReference type="ChEBI" id="CHEBI:57540"/>
    </ligand>
</feature>
<dbReference type="AlphaFoldDB" id="A0AAF3EEI7"/>
<evidence type="ECO:0000256" key="1">
    <source>
        <dbReference type="ARBA" id="ARBA00022679"/>
    </source>
</evidence>
<dbReference type="InterPro" id="IPR026590">
    <property type="entry name" value="Ssirtuin_cat_dom"/>
</dbReference>
<name>A0AAF3EEI7_9BILA</name>
<comment type="cofactor">
    <cofactor evidence="5">
        <name>Zn(2+)</name>
        <dbReference type="ChEBI" id="CHEBI:29105"/>
    </cofactor>
    <text evidence="5">Binds 1 zinc ion per subunit.</text>
</comment>
<sequence length="284" mass="32213">MFIPAHKAINEGSIDLLLKTLSQIDKLVVLTGAGISTESGIPDYRSPKVGAYARSNHRPMYLQEFLKSHHARQRFWARNFLAWPRFRDAHPNVTHQTIASWERSDRFHWLITQNVDGLHAKAGSERMTELHGCGHRVKCFECKNVIDREELQERLTELNPKWTSKMSPGEIRPDGDIQIEADAEKEFKLANCEECNGILKTDVIFFGENVPLCDVQQCHKKIDECDGVLVLGSSLQVMSGYRFAHQAVMNRKIPLIVVNIGPTRVDKIATLKIEGKCSDVIARI</sequence>
<feature type="binding site" evidence="5">
    <location>
        <begin position="113"/>
        <end position="116"/>
    </location>
    <ligand>
        <name>NAD(+)</name>
        <dbReference type="ChEBI" id="CHEBI:57540"/>
    </ligand>
</feature>
<dbReference type="InterPro" id="IPR026591">
    <property type="entry name" value="Sirtuin_cat_small_dom_sf"/>
</dbReference>
<reference evidence="9" key="1">
    <citation type="submission" date="2024-02" db="UniProtKB">
        <authorList>
            <consortium name="WormBaseParasite"/>
        </authorList>
    </citation>
    <scope>IDENTIFICATION</scope>
</reference>
<dbReference type="PANTHER" id="PTHR11085">
    <property type="entry name" value="NAD-DEPENDENT PROTEIN DEACYLASE SIRTUIN-5, MITOCHONDRIAL-RELATED"/>
    <property type="match status" value="1"/>
</dbReference>
<dbReference type="InterPro" id="IPR029035">
    <property type="entry name" value="DHS-like_NAD/FAD-binding_dom"/>
</dbReference>
<feature type="domain" description="Deacetylase sirtuin-type" evidence="7">
    <location>
        <begin position="7"/>
        <end position="284"/>
    </location>
</feature>
<feature type="binding site" evidence="5 6">
    <location>
        <position position="139"/>
    </location>
    <ligand>
        <name>Zn(2+)</name>
        <dbReference type="ChEBI" id="CHEBI:29105"/>
    </ligand>
</feature>
<comment type="similarity">
    <text evidence="5">Belongs to the sirtuin family. Class II subfamily.</text>
</comment>
<evidence type="ECO:0000256" key="6">
    <source>
        <dbReference type="PROSITE-ProRule" id="PRU00236"/>
    </source>
</evidence>
<feature type="binding site" evidence="5 6">
    <location>
        <position position="142"/>
    </location>
    <ligand>
        <name>Zn(2+)</name>
        <dbReference type="ChEBI" id="CHEBI:29105"/>
    </ligand>
</feature>
<dbReference type="Proteomes" id="UP000887575">
    <property type="component" value="Unassembled WGS sequence"/>
</dbReference>
<evidence type="ECO:0000256" key="5">
    <source>
        <dbReference type="HAMAP-Rule" id="MF_03161"/>
    </source>
</evidence>
<comment type="subcellular location">
    <subcellularLocation>
        <location evidence="5">Mitochondrion matrix</location>
    </subcellularLocation>
</comment>
<keyword evidence="2 5" id="KW-0479">Metal-binding</keyword>
<feature type="binding site" evidence="5">
    <location>
        <position position="277"/>
    </location>
    <ligand>
        <name>NAD(+)</name>
        <dbReference type="ChEBI" id="CHEBI:57540"/>
    </ligand>
</feature>
<comment type="catalytic activity">
    <reaction evidence="5">
        <text>N(6)-acetyl-L-lysyl-[protein] + NAD(+) + H2O = 2''-O-acetyl-ADP-D-ribose + nicotinamide + L-lysyl-[protein]</text>
        <dbReference type="Rhea" id="RHEA:43636"/>
        <dbReference type="Rhea" id="RHEA-COMP:9752"/>
        <dbReference type="Rhea" id="RHEA-COMP:10731"/>
        <dbReference type="ChEBI" id="CHEBI:15377"/>
        <dbReference type="ChEBI" id="CHEBI:17154"/>
        <dbReference type="ChEBI" id="CHEBI:29969"/>
        <dbReference type="ChEBI" id="CHEBI:57540"/>
        <dbReference type="ChEBI" id="CHEBI:61930"/>
        <dbReference type="ChEBI" id="CHEBI:83767"/>
        <dbReference type="EC" id="2.3.1.286"/>
    </reaction>
</comment>
<evidence type="ECO:0000313" key="8">
    <source>
        <dbReference type="Proteomes" id="UP000887575"/>
    </source>
</evidence>
<dbReference type="WBParaSite" id="MBELARI_LOCUS12391">
    <property type="protein sequence ID" value="MBELARI_LOCUS12391"/>
    <property type="gene ID" value="MBELARI_LOCUS12391"/>
</dbReference>
<dbReference type="PANTHER" id="PTHR11085:SF10">
    <property type="entry name" value="NAD-DEPENDENT PROTEIN DEACYLASE SIRTUIN-5, MITOCHONDRIAL-RELATED"/>
    <property type="match status" value="1"/>
</dbReference>
<evidence type="ECO:0000256" key="2">
    <source>
        <dbReference type="ARBA" id="ARBA00022723"/>
    </source>
</evidence>
<dbReference type="GO" id="GO:0070403">
    <property type="term" value="F:NAD+ binding"/>
    <property type="evidence" value="ECO:0007669"/>
    <property type="project" value="UniProtKB-UniRule"/>
</dbReference>
<feature type="active site" description="Proton acceptor" evidence="5 6">
    <location>
        <position position="131"/>
    </location>
</feature>
<keyword evidence="5" id="KW-0496">Mitochondrion</keyword>
<dbReference type="GO" id="GO:0005759">
    <property type="term" value="C:mitochondrial matrix"/>
    <property type="evidence" value="ECO:0007669"/>
    <property type="project" value="UniProtKB-SubCell"/>
</dbReference>
<organism evidence="8 9">
    <name type="scientific">Mesorhabditis belari</name>
    <dbReference type="NCBI Taxonomy" id="2138241"/>
    <lineage>
        <taxon>Eukaryota</taxon>
        <taxon>Metazoa</taxon>
        <taxon>Ecdysozoa</taxon>
        <taxon>Nematoda</taxon>
        <taxon>Chromadorea</taxon>
        <taxon>Rhabditida</taxon>
        <taxon>Rhabditina</taxon>
        <taxon>Rhabditomorpha</taxon>
        <taxon>Rhabditoidea</taxon>
        <taxon>Rhabditidae</taxon>
        <taxon>Mesorhabditinae</taxon>
        <taxon>Mesorhabditis</taxon>
    </lineage>
</organism>
<feature type="binding site" evidence="5">
    <location>
        <begin position="232"/>
        <end position="234"/>
    </location>
    <ligand>
        <name>NAD(+)</name>
        <dbReference type="ChEBI" id="CHEBI:57540"/>
    </ligand>
</feature>
<dbReference type="InterPro" id="IPR050134">
    <property type="entry name" value="NAD-dep_sirtuin_deacylases"/>
</dbReference>
<keyword evidence="3 5" id="KW-0862">Zinc</keyword>
<dbReference type="GO" id="GO:0008270">
    <property type="term" value="F:zinc ion binding"/>
    <property type="evidence" value="ECO:0007669"/>
    <property type="project" value="UniProtKB-UniRule"/>
</dbReference>
<dbReference type="GO" id="GO:0017136">
    <property type="term" value="F:histone deacetylase activity, NAD-dependent"/>
    <property type="evidence" value="ECO:0007669"/>
    <property type="project" value="TreeGrafter"/>
</dbReference>
<dbReference type="InterPro" id="IPR003000">
    <property type="entry name" value="Sirtuin"/>
</dbReference>
<evidence type="ECO:0000313" key="9">
    <source>
        <dbReference type="WBParaSite" id="MBELARI_LOCUS12391"/>
    </source>
</evidence>
<keyword evidence="1 5" id="KW-0808">Transferase</keyword>
<feature type="binding site" evidence="5 6">
    <location>
        <position position="195"/>
    </location>
    <ligand>
        <name>Zn(2+)</name>
        <dbReference type="ChEBI" id="CHEBI:29105"/>
    </ligand>
</feature>
<evidence type="ECO:0000259" key="7">
    <source>
        <dbReference type="PROSITE" id="PS50305"/>
    </source>
</evidence>
<feature type="binding site" evidence="5">
    <location>
        <begin position="32"/>
        <end position="52"/>
    </location>
    <ligand>
        <name>NAD(+)</name>
        <dbReference type="ChEBI" id="CHEBI:57540"/>
    </ligand>
</feature>
<dbReference type="CDD" id="cd01409">
    <property type="entry name" value="SIRT4"/>
    <property type="match status" value="1"/>
</dbReference>
<protein>
    <recommendedName>
        <fullName evidence="5">NAD-dependent protein deacylase</fullName>
        <ecNumber evidence="5">2.3.1.-</ecNumber>
    </recommendedName>
    <alternativeName>
        <fullName evidence="5">Regulatory protein SIR2 homolog</fullName>
    </alternativeName>
</protein>
<dbReference type="PROSITE" id="PS50305">
    <property type="entry name" value="SIRTUIN"/>
    <property type="match status" value="1"/>
</dbReference>
<accession>A0AAF3EEI7</accession>
<dbReference type="HAMAP" id="MF_01967">
    <property type="entry name" value="Sirtuin_ClassII"/>
    <property type="match status" value="1"/>
</dbReference>
<dbReference type="Pfam" id="PF02146">
    <property type="entry name" value="SIR2"/>
    <property type="match status" value="1"/>
</dbReference>
<keyword evidence="8" id="KW-1185">Reference proteome</keyword>
<keyword evidence="4 5" id="KW-0520">NAD</keyword>
<evidence type="ECO:0000256" key="4">
    <source>
        <dbReference type="ARBA" id="ARBA00023027"/>
    </source>
</evidence>
<dbReference type="Gene3D" id="3.30.1600.10">
    <property type="entry name" value="SIR2/SIRT2 'Small Domain"/>
    <property type="match status" value="1"/>
</dbReference>